<dbReference type="Proteomes" id="UP000503505">
    <property type="component" value="Chromosome"/>
</dbReference>
<accession>A0AAE6WVB8</accession>
<evidence type="ECO:0000313" key="2">
    <source>
        <dbReference type="Proteomes" id="UP000503505"/>
    </source>
</evidence>
<reference evidence="1 2" key="1">
    <citation type="submission" date="2019-09" db="EMBL/GenBank/DDBJ databases">
        <title>Non-baumannii Acinetobacter spp. carrying blaNDM-1 isolated in China.</title>
        <authorList>
            <person name="Cui C."/>
            <person name="Chen C."/>
            <person name="Sun J."/>
            <person name="Liu Y."/>
        </authorList>
    </citation>
    <scope>NUCLEOTIDE SEQUENCE [LARGE SCALE GENOMIC DNA]</scope>
    <source>
        <strain evidence="1 2">HZE23-1</strain>
    </source>
</reference>
<dbReference type="EMBL" id="CP044463">
    <property type="protein sequence ID" value="QIC66976.1"/>
    <property type="molecule type" value="Genomic_DNA"/>
</dbReference>
<sequence length="243" mass="28562">MKIRETIIDFATLPAQQKHDFFQQMLEFDQLIFPFAPVEQLYQYVHDPEAVSVPVIQYFVGERLIGQNIMPILKLQLQDKPVFVVTSRAGVLEQYRRSNLTLKTAIRVALRYRLRYPAIPLWFVTTLMQPKVYTLFASRSRYFYPRKGYTMPTAHQSVLELMHRYKSQVDKRGQGIYVAPALMPKVTPDQLIRLRKRSDVHYQFFMQHVPDYFDGKGLMCVCRLDFKTISETIMNLAFGKSVH</sequence>
<dbReference type="AlphaFoldDB" id="A0AAE6WVB8"/>
<dbReference type="RefSeq" id="WP_004892847.1">
    <property type="nucleotide sequence ID" value="NZ_BCMD01000003.1"/>
</dbReference>
<evidence type="ECO:0000313" key="1">
    <source>
        <dbReference type="EMBL" id="QIC66976.1"/>
    </source>
</evidence>
<name>A0AAE6WVB8_9GAMM</name>
<proteinExistence type="predicted"/>
<gene>
    <name evidence="1" type="ORF">FSC10_06200</name>
</gene>
<protein>
    <submittedName>
        <fullName evidence="1">Uncharacterized protein</fullName>
    </submittedName>
</protein>
<organism evidence="1 2">
    <name type="scientific">Acinetobacter schindleri</name>
    <dbReference type="NCBI Taxonomy" id="108981"/>
    <lineage>
        <taxon>Bacteria</taxon>
        <taxon>Pseudomonadati</taxon>
        <taxon>Pseudomonadota</taxon>
        <taxon>Gammaproteobacteria</taxon>
        <taxon>Moraxellales</taxon>
        <taxon>Moraxellaceae</taxon>
        <taxon>Acinetobacter</taxon>
    </lineage>
</organism>